<evidence type="ECO:0000313" key="2">
    <source>
        <dbReference type="EMBL" id="PHH49323.1"/>
    </source>
</evidence>
<comment type="caution">
    <text evidence="2">The sequence shown here is derived from an EMBL/GenBank/DDBJ whole genome shotgun (WGS) entry which is preliminary data.</text>
</comment>
<dbReference type="OrthoDB" id="4563802at2759"/>
<evidence type="ECO:0000313" key="3">
    <source>
        <dbReference type="Proteomes" id="UP000222788"/>
    </source>
</evidence>
<keyword evidence="3" id="KW-1185">Reference proteome</keyword>
<dbReference type="AlphaFoldDB" id="A0A2C5WU74"/>
<dbReference type="EMBL" id="APWK03000220">
    <property type="protein sequence ID" value="PHH49323.1"/>
    <property type="molecule type" value="Genomic_DNA"/>
</dbReference>
<keyword evidence="1" id="KW-0732">Signal</keyword>
<reference evidence="2 3" key="2">
    <citation type="journal article" date="2013" name="IMA Fungus">
        <title>IMA Genome-F 1: Ceratocystis fimbriata: Draft nuclear genome sequence for the plant pathogen, Ceratocystis fimbriata.</title>
        <authorList>
            <person name="Wilken P.M."/>
            <person name="Steenkamp E.T."/>
            <person name="Wingfield M.J."/>
            <person name="de Beer Z.W."/>
            <person name="Wingfield B.D."/>
        </authorList>
    </citation>
    <scope>NUCLEOTIDE SEQUENCE [LARGE SCALE GENOMIC DNA]</scope>
    <source>
        <strain evidence="2 3">CBS 114723</strain>
    </source>
</reference>
<accession>A0A2C5WU74</accession>
<feature type="signal peptide" evidence="1">
    <location>
        <begin position="1"/>
        <end position="40"/>
    </location>
</feature>
<dbReference type="Proteomes" id="UP000222788">
    <property type="component" value="Unassembled WGS sequence"/>
</dbReference>
<sequence>MSFIVSLFSAVAQWSPYPPKAGMPGMKFLSLLAAAALASAQTSDYFMRLIGGNAVTNNAFLHRNWTANISPIAVPAPLSPSDHYYRVQPSPALDSASQLGAPLLANGKLTVVPTQPHPGPLASYLSLSRNENIADMLRMTTSVYPASNNMVFDGWTAVRDAQGRALLRYSDPASQSRWIAVKTNTTQGYEGWAPWWVAPNAENMAVLEEWDWVLVDIELVPATGLVNSSAPFGTN</sequence>
<gene>
    <name evidence="2" type="ORF">CFIMG_007831RA00001</name>
</gene>
<feature type="chain" id="PRO_5013016418" evidence="1">
    <location>
        <begin position="41"/>
        <end position="235"/>
    </location>
</feature>
<name>A0A2C5WU74_9PEZI</name>
<organism evidence="2 3">
    <name type="scientific">Ceratocystis fimbriata CBS 114723</name>
    <dbReference type="NCBI Taxonomy" id="1035309"/>
    <lineage>
        <taxon>Eukaryota</taxon>
        <taxon>Fungi</taxon>
        <taxon>Dikarya</taxon>
        <taxon>Ascomycota</taxon>
        <taxon>Pezizomycotina</taxon>
        <taxon>Sordariomycetes</taxon>
        <taxon>Hypocreomycetidae</taxon>
        <taxon>Microascales</taxon>
        <taxon>Ceratocystidaceae</taxon>
        <taxon>Ceratocystis</taxon>
    </lineage>
</organism>
<reference evidence="2 3" key="1">
    <citation type="journal article" date="2013" name="Fungal Biol.">
        <title>Analysis of microsatellite markers in the genome of the plant pathogen Ceratocystis fimbriata.</title>
        <authorList>
            <person name="Simpson M.C."/>
            <person name="Wilken P.M."/>
            <person name="Coetzee M.P."/>
            <person name="Wingfield M.J."/>
            <person name="Wingfield B.D."/>
        </authorList>
    </citation>
    <scope>NUCLEOTIDE SEQUENCE [LARGE SCALE GENOMIC DNA]</scope>
    <source>
        <strain evidence="2 3">CBS 114723</strain>
    </source>
</reference>
<proteinExistence type="predicted"/>
<protein>
    <submittedName>
        <fullName evidence="2">Uncharacterized protein</fullName>
    </submittedName>
</protein>
<evidence type="ECO:0000256" key="1">
    <source>
        <dbReference type="SAM" id="SignalP"/>
    </source>
</evidence>